<keyword evidence="2" id="KW-1185">Reference proteome</keyword>
<organism evidence="1 2">
    <name type="scientific">Paenibacillus ottowii</name>
    <dbReference type="NCBI Taxonomy" id="2315729"/>
    <lineage>
        <taxon>Bacteria</taxon>
        <taxon>Bacillati</taxon>
        <taxon>Bacillota</taxon>
        <taxon>Bacilli</taxon>
        <taxon>Bacillales</taxon>
        <taxon>Paenibacillaceae</taxon>
        <taxon>Paenibacillus</taxon>
    </lineage>
</organism>
<proteinExistence type="predicted"/>
<evidence type="ECO:0000313" key="2">
    <source>
        <dbReference type="Proteomes" id="UP000319219"/>
    </source>
</evidence>
<accession>A0ABY3B966</accession>
<name>A0ABY3B966_9BACL</name>
<comment type="caution">
    <text evidence="1">The sequence shown here is derived from an EMBL/GenBank/DDBJ whole genome shotgun (WGS) entry which is preliminary data.</text>
</comment>
<gene>
    <name evidence="1" type="ORF">FKV70_00615</name>
</gene>
<sequence>MVTKANIVSFTDSGGDGNSATNLTPIPMPIPKYVPVTATVPSDQYGSIGSGDTLVDLQNVFLAADQDELSYHAVTSDVYVAEVEIASQQLMLKPKSAGSTQVFVTAEDGKGGRASVFFTYTVTGSIADVNVNHSPVEQQLK</sequence>
<dbReference type="EMBL" id="VIJZ01000001">
    <property type="protein sequence ID" value="TQS00892.1"/>
    <property type="molecule type" value="Genomic_DNA"/>
</dbReference>
<dbReference type="Proteomes" id="UP000319219">
    <property type="component" value="Unassembled WGS sequence"/>
</dbReference>
<protein>
    <submittedName>
        <fullName evidence="1">S-layer homology domain-containing protein</fullName>
    </submittedName>
</protein>
<reference evidence="1 2" key="1">
    <citation type="submission" date="2019-07" db="EMBL/GenBank/DDBJ databases">
        <title>Paenibacillus ottowii sp. nov. isolated from a fermentation system processing bovine manure.</title>
        <authorList>
            <person name="Velazquez L.F."/>
            <person name="Rajbanshi S."/>
            <person name="Guan S."/>
            <person name="Hinchee M."/>
            <person name="Welsh A."/>
        </authorList>
    </citation>
    <scope>NUCLEOTIDE SEQUENCE [LARGE SCALE GENOMIC DNA]</scope>
    <source>
        <strain evidence="1 2">MS2379</strain>
    </source>
</reference>
<evidence type="ECO:0000313" key="1">
    <source>
        <dbReference type="EMBL" id="TQS00892.1"/>
    </source>
</evidence>